<sequence length="214" mass="23748">MSGVSGSVNGVDSPLAHAVVAHEWAQFQRTQNEGGRASCQDDWRTFREMRLAQVLTWPEALQRSYADDLDDADAVGRNLVTEKYARMMASTSPARYARDLAPHLPVLSEARRATQEAVIAVQVRWAAEFRERYPLLGAGMRLLRTSQDTRTDTSFETYLRGELGTYSARTFALYRAMVDGERASGGNLTERTVEWTVRLAGFDGLADAEAAQPA</sequence>
<dbReference type="InterPro" id="IPR025191">
    <property type="entry name" value="DUF4125"/>
</dbReference>
<gene>
    <name evidence="1" type="ORF">FH969_06175</name>
</gene>
<dbReference type="Proteomes" id="UP000313849">
    <property type="component" value="Unassembled WGS sequence"/>
</dbReference>
<evidence type="ECO:0000313" key="1">
    <source>
        <dbReference type="EMBL" id="TNU75120.1"/>
    </source>
</evidence>
<protein>
    <submittedName>
        <fullName evidence="1">DUF4125 family protein</fullName>
    </submittedName>
</protein>
<evidence type="ECO:0000313" key="2">
    <source>
        <dbReference type="Proteomes" id="UP000313849"/>
    </source>
</evidence>
<reference evidence="1 2" key="1">
    <citation type="submission" date="2019-06" db="EMBL/GenBank/DDBJ databases">
        <title>Draft genome sequence of Miniimonas arenae KCTC 19750T isolated from sea sand.</title>
        <authorList>
            <person name="Park S.-J."/>
        </authorList>
    </citation>
    <scope>NUCLEOTIDE SEQUENCE [LARGE SCALE GENOMIC DNA]</scope>
    <source>
        <strain evidence="1 2">KCTC 19750</strain>
    </source>
</reference>
<name>A0A5C5BEX6_9MICO</name>
<dbReference type="AlphaFoldDB" id="A0A5C5BEX6"/>
<comment type="caution">
    <text evidence="1">The sequence shown here is derived from an EMBL/GenBank/DDBJ whole genome shotgun (WGS) entry which is preliminary data.</text>
</comment>
<keyword evidence="2" id="KW-1185">Reference proteome</keyword>
<dbReference type="Pfam" id="PF13526">
    <property type="entry name" value="DUF4125"/>
    <property type="match status" value="1"/>
</dbReference>
<dbReference type="EMBL" id="VENP01000016">
    <property type="protein sequence ID" value="TNU75120.1"/>
    <property type="molecule type" value="Genomic_DNA"/>
</dbReference>
<accession>A0A5C5BEX6</accession>
<dbReference type="OrthoDB" id="5387164at2"/>
<organism evidence="1 2">
    <name type="scientific">Miniimonas arenae</name>
    <dbReference type="NCBI Taxonomy" id="676201"/>
    <lineage>
        <taxon>Bacteria</taxon>
        <taxon>Bacillati</taxon>
        <taxon>Actinomycetota</taxon>
        <taxon>Actinomycetes</taxon>
        <taxon>Micrococcales</taxon>
        <taxon>Beutenbergiaceae</taxon>
        <taxon>Miniimonas</taxon>
    </lineage>
</organism>
<proteinExistence type="predicted"/>